<keyword evidence="1" id="KW-0175">Coiled coil</keyword>
<comment type="caution">
    <text evidence="4">The sequence shown here is derived from an EMBL/GenBank/DDBJ whole genome shotgun (WGS) entry which is preliminary data.</text>
</comment>
<feature type="compositionally biased region" description="Low complexity" evidence="2">
    <location>
        <begin position="613"/>
        <end position="622"/>
    </location>
</feature>
<dbReference type="SUPFAM" id="SSF101447">
    <property type="entry name" value="Formin homology 2 domain (FH2 domain)"/>
    <property type="match status" value="1"/>
</dbReference>
<feature type="compositionally biased region" description="Polar residues" evidence="2">
    <location>
        <begin position="764"/>
        <end position="790"/>
    </location>
</feature>
<feature type="coiled-coil region" evidence="1">
    <location>
        <begin position="151"/>
        <end position="178"/>
    </location>
</feature>
<feature type="compositionally biased region" description="Polar residues" evidence="2">
    <location>
        <begin position="647"/>
        <end position="679"/>
    </location>
</feature>
<feature type="region of interest" description="Disordered" evidence="2">
    <location>
        <begin position="229"/>
        <end position="262"/>
    </location>
</feature>
<protein>
    <recommendedName>
        <fullName evidence="3">FH2 domain-containing protein</fullName>
    </recommendedName>
</protein>
<feature type="domain" description="FH2" evidence="3">
    <location>
        <begin position="1"/>
        <end position="179"/>
    </location>
</feature>
<evidence type="ECO:0000256" key="2">
    <source>
        <dbReference type="SAM" id="MobiDB-lite"/>
    </source>
</evidence>
<dbReference type="InterPro" id="IPR042201">
    <property type="entry name" value="FH2_Formin_sf"/>
</dbReference>
<dbReference type="PANTHER" id="PTHR46345">
    <property type="entry name" value="INVERTED FORMIN-2"/>
    <property type="match status" value="1"/>
</dbReference>
<feature type="region of interest" description="Disordered" evidence="2">
    <location>
        <begin position="463"/>
        <end position="853"/>
    </location>
</feature>
<feature type="region of interest" description="Disordered" evidence="2">
    <location>
        <begin position="294"/>
        <end position="315"/>
    </location>
</feature>
<feature type="compositionally biased region" description="Polar residues" evidence="2">
    <location>
        <begin position="328"/>
        <end position="348"/>
    </location>
</feature>
<feature type="compositionally biased region" description="Basic and acidic residues" evidence="2">
    <location>
        <begin position="680"/>
        <end position="694"/>
    </location>
</feature>
<feature type="region of interest" description="Disordered" evidence="2">
    <location>
        <begin position="418"/>
        <end position="446"/>
    </location>
</feature>
<dbReference type="PROSITE" id="PS51444">
    <property type="entry name" value="FH2"/>
    <property type="match status" value="1"/>
</dbReference>
<dbReference type="Proteomes" id="UP001219934">
    <property type="component" value="Unassembled WGS sequence"/>
</dbReference>
<reference evidence="4" key="1">
    <citation type="submission" date="2022-11" db="EMBL/GenBank/DDBJ databases">
        <title>Chromosome-level genome of Pogonophryne albipinna.</title>
        <authorList>
            <person name="Jo E."/>
        </authorList>
    </citation>
    <scope>NUCLEOTIDE SEQUENCE</scope>
    <source>
        <strain evidence="4">SGF0006</strain>
        <tissue evidence="4">Muscle</tissue>
    </source>
</reference>
<gene>
    <name evidence="4" type="ORF">JOQ06_019965</name>
</gene>
<name>A0AAD6BP15_9TELE</name>
<feature type="compositionally biased region" description="Polar residues" evidence="2">
    <location>
        <begin position="556"/>
        <end position="595"/>
    </location>
</feature>
<proteinExistence type="predicted"/>
<accession>A0AAD6BP15</accession>
<feature type="compositionally biased region" description="Low complexity" evidence="2">
    <location>
        <begin position="791"/>
        <end position="805"/>
    </location>
</feature>
<dbReference type="PANTHER" id="PTHR46345:SF11">
    <property type="entry name" value="FORMIN-J-LIKE"/>
    <property type="match status" value="1"/>
</dbReference>
<dbReference type="AlphaFoldDB" id="A0AAD6BP15"/>
<evidence type="ECO:0000256" key="1">
    <source>
        <dbReference type="SAM" id="Coils"/>
    </source>
</evidence>
<organism evidence="4 5">
    <name type="scientific">Pogonophryne albipinna</name>
    <dbReference type="NCBI Taxonomy" id="1090488"/>
    <lineage>
        <taxon>Eukaryota</taxon>
        <taxon>Metazoa</taxon>
        <taxon>Chordata</taxon>
        <taxon>Craniata</taxon>
        <taxon>Vertebrata</taxon>
        <taxon>Euteleostomi</taxon>
        <taxon>Actinopterygii</taxon>
        <taxon>Neopterygii</taxon>
        <taxon>Teleostei</taxon>
        <taxon>Neoteleostei</taxon>
        <taxon>Acanthomorphata</taxon>
        <taxon>Eupercaria</taxon>
        <taxon>Perciformes</taxon>
        <taxon>Notothenioidei</taxon>
        <taxon>Pogonophryne</taxon>
    </lineage>
</organism>
<feature type="region of interest" description="Disordered" evidence="2">
    <location>
        <begin position="328"/>
        <end position="351"/>
    </location>
</feature>
<dbReference type="Pfam" id="PF02181">
    <property type="entry name" value="FH2"/>
    <property type="match status" value="1"/>
</dbReference>
<evidence type="ECO:0000313" key="5">
    <source>
        <dbReference type="Proteomes" id="UP001219934"/>
    </source>
</evidence>
<dbReference type="Gene3D" id="1.20.58.2220">
    <property type="entry name" value="Formin, FH2 domain"/>
    <property type="match status" value="1"/>
</dbReference>
<evidence type="ECO:0000259" key="3">
    <source>
        <dbReference type="PROSITE" id="PS51444"/>
    </source>
</evidence>
<sequence length="853" mass="94365">MCCEELHAVLHLVLQAGNILNAGGYAGNAVGFKLSSLLSLADTKANKPGMNLLHFEAQKKDTKLLEFPQKLHHVQPAARISLETLDAELQFQTSRTRSVEENIERDTHLLKQLDSFLQLKQEGSDLLDFFCEDRETFRLDDCFNIFNSFCCRFTQAAKENAERESKEALRRRRLQDLEEQKRHSWAGGEEVGGAFGLRCSSETDMSSAVSRHDNAGLLLDLLTLRSRPRSPLNNSQNALRRSGSLRRSRNSPSSSPFLTADRELSTLLGMTNERKEAAFPSVFPEIRSPGFSLKTSNFPQTASSPPKSAQNGNYTTANYLSFDSTQTRVNKVESTSDPNQQSDHNNNNGKHRQVLGAHSEFRGGFQGELAKNELDFPDHSDEKFERSLANMSVVLEKCKLVPELRVFDTVTQINTSGVQDDMIPDQKNSQKLENSSLQREEEEGREDTVVVWCVTGVCEAADEPTNAENAQTDQSRSDKQPSSYPANRTPSESQSANEKPVPEPISSQPVPASHPASSPRWRPTDSANNKVPAIEEVANEKRKVESKANSGKAESGNYSSNKNLPTSKTRPIGIKQTTNSNKSNPVRTLTNSENISMRRVVPISRTKRQEKPSSSTNLKSSSFWKPSTAPSSRRTSVDQKDQKVSRDLQNQDLQRKPSNLTNIKSSSFRKPSTAPSSRRTSVDQKDHKDHKVSRDPQNLPRKQPSIRKPLAKPKAPPEEKMCRSTLRALSQASGSISAPVTPLHKPATSSSTSSSTPFAGFARNTASSSFRQTPSPSPFSRTGSLRVSATSGSSDSFKPPSSSSPLKRFQSIRTPICDSVSPPKGHRRNDSGTFSEKSTYSRDSGKSSKPTWR</sequence>
<feature type="compositionally biased region" description="Basic and acidic residues" evidence="2">
    <location>
        <begin position="635"/>
        <end position="646"/>
    </location>
</feature>
<dbReference type="InterPro" id="IPR015425">
    <property type="entry name" value="FH2_Formin"/>
</dbReference>
<feature type="compositionally biased region" description="Polar residues" evidence="2">
    <location>
        <begin position="727"/>
        <end position="738"/>
    </location>
</feature>
<dbReference type="EMBL" id="JAPTMU010000001">
    <property type="protein sequence ID" value="KAJ4948431.1"/>
    <property type="molecule type" value="Genomic_DNA"/>
</dbReference>
<evidence type="ECO:0000313" key="4">
    <source>
        <dbReference type="EMBL" id="KAJ4948431.1"/>
    </source>
</evidence>
<keyword evidence="5" id="KW-1185">Reference proteome</keyword>
<feature type="compositionally biased region" description="Polar residues" evidence="2">
    <location>
        <begin position="623"/>
        <end position="634"/>
    </location>
</feature>
<feature type="compositionally biased region" description="Polar residues" evidence="2">
    <location>
        <begin position="426"/>
        <end position="437"/>
    </location>
</feature>
<feature type="compositionally biased region" description="Polar residues" evidence="2">
    <location>
        <begin position="466"/>
        <end position="497"/>
    </location>
</feature>